<sequence length="147" mass="16406">MFSILPTQLGAGAMFVVCGVALWMGGRLERLLAVATMLAWVGSALAEIEDKSLTQWGIFAIDLVYLSVLVGLTLFDRRIWLLFMTAFQLLIVLTHVAFALDHSLRQWGFFSAYYLWSYAELVAFAAGLAALAWRRRRARSTGRATKA</sequence>
<keyword evidence="1" id="KW-0812">Transmembrane</keyword>
<keyword evidence="3" id="KW-1185">Reference proteome</keyword>
<evidence type="ECO:0000313" key="3">
    <source>
        <dbReference type="Proteomes" id="UP000244913"/>
    </source>
</evidence>
<accession>A0A2T9IXC6</accession>
<feature type="transmembrane region" description="Helical" evidence="1">
    <location>
        <begin position="6"/>
        <end position="24"/>
    </location>
</feature>
<feature type="transmembrane region" description="Helical" evidence="1">
    <location>
        <begin position="79"/>
        <end position="100"/>
    </location>
</feature>
<dbReference type="Proteomes" id="UP000244913">
    <property type="component" value="Unassembled WGS sequence"/>
</dbReference>
<reference evidence="2 3" key="1">
    <citation type="submission" date="2018-04" db="EMBL/GenBank/DDBJ databases">
        <title>The genome sequence of Caulobacter sp. 736.</title>
        <authorList>
            <person name="Gao J."/>
            <person name="Sun J."/>
        </authorList>
    </citation>
    <scope>NUCLEOTIDE SEQUENCE [LARGE SCALE GENOMIC DNA]</scope>
    <source>
        <strain evidence="2 3">736</strain>
    </source>
</reference>
<dbReference type="AlphaFoldDB" id="A0A2T9IXC6"/>
<proteinExistence type="predicted"/>
<dbReference type="EMBL" id="QDKP01000065">
    <property type="protein sequence ID" value="PVM71671.1"/>
    <property type="molecule type" value="Genomic_DNA"/>
</dbReference>
<protein>
    <submittedName>
        <fullName evidence="2">Uncharacterized protein</fullName>
    </submittedName>
</protein>
<comment type="caution">
    <text evidence="2">The sequence shown here is derived from an EMBL/GenBank/DDBJ whole genome shotgun (WGS) entry which is preliminary data.</text>
</comment>
<name>A0A2T9IXC6_9CAUL</name>
<dbReference type="RefSeq" id="WP_116569919.1">
    <property type="nucleotide sequence ID" value="NZ_QDKP01000065.1"/>
</dbReference>
<organism evidence="2 3">
    <name type="scientific">Caulobacter radicis</name>
    <dbReference type="NCBI Taxonomy" id="2172650"/>
    <lineage>
        <taxon>Bacteria</taxon>
        <taxon>Pseudomonadati</taxon>
        <taxon>Pseudomonadota</taxon>
        <taxon>Alphaproteobacteria</taxon>
        <taxon>Caulobacterales</taxon>
        <taxon>Caulobacteraceae</taxon>
        <taxon>Caulobacter</taxon>
    </lineage>
</organism>
<evidence type="ECO:0000256" key="1">
    <source>
        <dbReference type="SAM" id="Phobius"/>
    </source>
</evidence>
<keyword evidence="1" id="KW-0472">Membrane</keyword>
<feature type="transmembrane region" description="Helical" evidence="1">
    <location>
        <begin position="54"/>
        <end position="72"/>
    </location>
</feature>
<feature type="transmembrane region" description="Helical" evidence="1">
    <location>
        <begin position="31"/>
        <end position="48"/>
    </location>
</feature>
<gene>
    <name evidence="2" type="ORF">DDF65_23475</name>
</gene>
<keyword evidence="1" id="KW-1133">Transmembrane helix</keyword>
<feature type="transmembrane region" description="Helical" evidence="1">
    <location>
        <begin position="112"/>
        <end position="133"/>
    </location>
</feature>
<evidence type="ECO:0000313" key="2">
    <source>
        <dbReference type="EMBL" id="PVM71671.1"/>
    </source>
</evidence>